<dbReference type="AlphaFoldDB" id="A0A8S1S934"/>
<comment type="caution">
    <text evidence="1">The sequence shown here is derived from an EMBL/GenBank/DDBJ whole genome shotgun (WGS) entry which is preliminary data.</text>
</comment>
<sequence length="195" mass="23243">MTNQSDQSILEFNKAIKFGEKDSYLHKILLFNQLQHHLKLELTIIQLIKHQDEQAIKEFEKAKDQDLKVLKYQSLKAQQYLTIQNYQKQILFKLNTSTINKFDVSIQLDPQNVEYYNSKGQQLCQLVHALFESIQVKFIQLEIYINKQFLRFLKPQIKHKQFHFIHQYSCRQYSKLSGQTFDPAQDSSFCYLSLS</sequence>
<protein>
    <recommendedName>
        <fullName evidence="3">Tetratricopeptide repeat protein</fullName>
    </recommendedName>
</protein>
<evidence type="ECO:0000313" key="1">
    <source>
        <dbReference type="EMBL" id="CAD8136766.1"/>
    </source>
</evidence>
<reference evidence="1" key="1">
    <citation type="submission" date="2021-01" db="EMBL/GenBank/DDBJ databases">
        <authorList>
            <consortium name="Genoscope - CEA"/>
            <person name="William W."/>
        </authorList>
    </citation>
    <scope>NUCLEOTIDE SEQUENCE</scope>
</reference>
<dbReference type="EMBL" id="CAJJDP010000007">
    <property type="protein sequence ID" value="CAD8136766.1"/>
    <property type="molecule type" value="Genomic_DNA"/>
</dbReference>
<gene>
    <name evidence="1" type="ORF">POCTA_138.1.T0080006</name>
</gene>
<evidence type="ECO:0008006" key="3">
    <source>
        <dbReference type="Google" id="ProtNLM"/>
    </source>
</evidence>
<accession>A0A8S1S934</accession>
<organism evidence="1 2">
    <name type="scientific">Paramecium octaurelia</name>
    <dbReference type="NCBI Taxonomy" id="43137"/>
    <lineage>
        <taxon>Eukaryota</taxon>
        <taxon>Sar</taxon>
        <taxon>Alveolata</taxon>
        <taxon>Ciliophora</taxon>
        <taxon>Intramacronucleata</taxon>
        <taxon>Oligohymenophorea</taxon>
        <taxon>Peniculida</taxon>
        <taxon>Parameciidae</taxon>
        <taxon>Paramecium</taxon>
    </lineage>
</organism>
<evidence type="ECO:0000313" key="2">
    <source>
        <dbReference type="Proteomes" id="UP000683925"/>
    </source>
</evidence>
<proteinExistence type="predicted"/>
<dbReference type="Proteomes" id="UP000683925">
    <property type="component" value="Unassembled WGS sequence"/>
</dbReference>
<keyword evidence="2" id="KW-1185">Reference proteome</keyword>
<name>A0A8S1S934_PAROT</name>